<sequence>MTFVQLECILTFLVELDRGSRRKHDRGNNTQLLSNESLEVHAKTLWCSDNRWTVCKLLGCNDAGNIEEALNQQWECTSPKVKLKYFSRARYALLDEDKHSMRSSRRSTEKMCKKEEDDSVVYSEALRRTVPVPAPVKNLSDLDRFIRLKPNKQRDILKRWLKFYQKMLSRRDYSNFLIDFEQALYRSRLDDLKSAPTHRLKSNDVELNHRRILFNCMKRIKTQIITNCSEKYLIRRTELDKQYSDIVWALLNDDSSNLVPGCRSNRLKDTLNDLLELEEGGHVDVRGQAVQTESYTCILNDLNTNEHPIDKQNTDILSDLPEVQNLELYEQVLENLASHKELTSLTTDVPDIDCEVPCRNVSDPQHKDGASNTPDPLDHSYELIENNIREILHQEAIDAFIRSNESSTRSCCDLDSPSCILSMWISAEYNSLPNLLASSPKNDDAL</sequence>
<dbReference type="HOGENOM" id="CLU_614348_0_0_1"/>
<keyword evidence="3" id="KW-1185">Reference proteome</keyword>
<feature type="region of interest" description="Disordered" evidence="1">
    <location>
        <begin position="360"/>
        <end position="379"/>
    </location>
</feature>
<dbReference type="EMBL" id="KB203854">
    <property type="protein sequence ID" value="ESO82830.1"/>
    <property type="molecule type" value="Genomic_DNA"/>
</dbReference>
<evidence type="ECO:0000313" key="2">
    <source>
        <dbReference type="EMBL" id="ESO82830.1"/>
    </source>
</evidence>
<evidence type="ECO:0000256" key="1">
    <source>
        <dbReference type="SAM" id="MobiDB-lite"/>
    </source>
</evidence>
<dbReference type="KEGG" id="lgi:LOTGIDRAFT_229834"/>
<dbReference type="GeneID" id="20248122"/>
<dbReference type="RefSeq" id="XP_009066621.1">
    <property type="nucleotide sequence ID" value="XM_009068373.1"/>
</dbReference>
<name>V3ZKD7_LOTGI</name>
<dbReference type="CTD" id="20248122"/>
<protein>
    <submittedName>
        <fullName evidence="2">Uncharacterized protein</fullName>
    </submittedName>
</protein>
<dbReference type="AlphaFoldDB" id="V3ZKD7"/>
<gene>
    <name evidence="2" type="ORF">LOTGIDRAFT_229834</name>
</gene>
<dbReference type="Proteomes" id="UP000030746">
    <property type="component" value="Unassembled WGS sequence"/>
</dbReference>
<proteinExistence type="predicted"/>
<evidence type="ECO:0000313" key="3">
    <source>
        <dbReference type="Proteomes" id="UP000030746"/>
    </source>
</evidence>
<organism evidence="2 3">
    <name type="scientific">Lottia gigantea</name>
    <name type="common">Giant owl limpet</name>
    <dbReference type="NCBI Taxonomy" id="225164"/>
    <lineage>
        <taxon>Eukaryota</taxon>
        <taxon>Metazoa</taxon>
        <taxon>Spiralia</taxon>
        <taxon>Lophotrochozoa</taxon>
        <taxon>Mollusca</taxon>
        <taxon>Gastropoda</taxon>
        <taxon>Patellogastropoda</taxon>
        <taxon>Lottioidea</taxon>
        <taxon>Lottiidae</taxon>
        <taxon>Lottia</taxon>
    </lineage>
</organism>
<reference evidence="2 3" key="1">
    <citation type="journal article" date="2013" name="Nature">
        <title>Insights into bilaterian evolution from three spiralian genomes.</title>
        <authorList>
            <person name="Simakov O."/>
            <person name="Marletaz F."/>
            <person name="Cho S.J."/>
            <person name="Edsinger-Gonzales E."/>
            <person name="Havlak P."/>
            <person name="Hellsten U."/>
            <person name="Kuo D.H."/>
            <person name="Larsson T."/>
            <person name="Lv J."/>
            <person name="Arendt D."/>
            <person name="Savage R."/>
            <person name="Osoegawa K."/>
            <person name="de Jong P."/>
            <person name="Grimwood J."/>
            <person name="Chapman J.A."/>
            <person name="Shapiro H."/>
            <person name="Aerts A."/>
            <person name="Otillar R.P."/>
            <person name="Terry A.Y."/>
            <person name="Boore J.L."/>
            <person name="Grigoriev I.V."/>
            <person name="Lindberg D.R."/>
            <person name="Seaver E.C."/>
            <person name="Weisblat D.A."/>
            <person name="Putnam N.H."/>
            <person name="Rokhsar D.S."/>
        </authorList>
    </citation>
    <scope>NUCLEOTIDE SEQUENCE [LARGE SCALE GENOMIC DNA]</scope>
</reference>
<accession>V3ZKD7</accession>
<dbReference type="OrthoDB" id="6161908at2759"/>